<evidence type="ECO:0000313" key="3">
    <source>
        <dbReference type="Proteomes" id="UP001498398"/>
    </source>
</evidence>
<name>A0ABR1JWX7_9AGAR</name>
<organism evidence="2 3">
    <name type="scientific">Marasmiellus scandens</name>
    <dbReference type="NCBI Taxonomy" id="2682957"/>
    <lineage>
        <taxon>Eukaryota</taxon>
        <taxon>Fungi</taxon>
        <taxon>Dikarya</taxon>
        <taxon>Basidiomycota</taxon>
        <taxon>Agaricomycotina</taxon>
        <taxon>Agaricomycetes</taxon>
        <taxon>Agaricomycetidae</taxon>
        <taxon>Agaricales</taxon>
        <taxon>Marasmiineae</taxon>
        <taxon>Omphalotaceae</taxon>
        <taxon>Marasmiellus</taxon>
    </lineage>
</organism>
<dbReference type="EMBL" id="JBANRG010000003">
    <property type="protein sequence ID" value="KAK7468343.1"/>
    <property type="molecule type" value="Genomic_DNA"/>
</dbReference>
<sequence>MSTSSPEFAGGTEEKTNPKDFLRKAEVHLLGMNIEEKKFARKIHLLFKAGSRVDAWYEELPDETKDGTWDGFSAAFLKEFPAPAVAKPTSSEQRKELLALRLQFKELGSRDEGTKEWSHQRFARQLLDLAKAAGIASSASDIISVHENLPKIIRRKVPADAKDWEEFTTKIKEVRVQEIKDDKEDEERLLRVEETRRLPPVPETPSKALSRAFASTTLRAPPPTPPFPNRDTSARRTPVSKLNDAQKATLRANVGAYVQKPNTTEGIAAYMDEVRHFHQTHGTNPDFNEAMTYPIAPGTLPPGSGECYKCGKTWHGKGVTCTSMSTISRMEGHWRAFVQRELGRNGGVRVHVVGSTDVEGFFTGFNPGNGEGSAE</sequence>
<comment type="caution">
    <text evidence="2">The sequence shown here is derived from an EMBL/GenBank/DDBJ whole genome shotgun (WGS) entry which is preliminary data.</text>
</comment>
<keyword evidence="3" id="KW-1185">Reference proteome</keyword>
<evidence type="ECO:0000313" key="2">
    <source>
        <dbReference type="EMBL" id="KAK7468343.1"/>
    </source>
</evidence>
<dbReference type="Proteomes" id="UP001498398">
    <property type="component" value="Unassembled WGS sequence"/>
</dbReference>
<accession>A0ABR1JWX7</accession>
<gene>
    <name evidence="2" type="ORF">VKT23_002858</name>
</gene>
<evidence type="ECO:0000256" key="1">
    <source>
        <dbReference type="SAM" id="MobiDB-lite"/>
    </source>
</evidence>
<reference evidence="2 3" key="1">
    <citation type="submission" date="2024-01" db="EMBL/GenBank/DDBJ databases">
        <title>A draft genome for the cacao thread blight pathogen Marasmiellus scandens.</title>
        <authorList>
            <person name="Baruah I.K."/>
            <person name="Leung J."/>
            <person name="Bukari Y."/>
            <person name="Amoako-Attah I."/>
            <person name="Meinhardt L.W."/>
            <person name="Bailey B.A."/>
            <person name="Cohen S.P."/>
        </authorList>
    </citation>
    <scope>NUCLEOTIDE SEQUENCE [LARGE SCALE GENOMIC DNA]</scope>
    <source>
        <strain evidence="2 3">GH-19</strain>
    </source>
</reference>
<feature type="region of interest" description="Disordered" evidence="1">
    <location>
        <begin position="216"/>
        <end position="239"/>
    </location>
</feature>
<proteinExistence type="predicted"/>
<evidence type="ECO:0008006" key="4">
    <source>
        <dbReference type="Google" id="ProtNLM"/>
    </source>
</evidence>
<protein>
    <recommendedName>
        <fullName evidence="4">Retrotransposon gag domain-containing protein</fullName>
    </recommendedName>
</protein>